<dbReference type="Proteomes" id="UP000224460">
    <property type="component" value="Unassembled WGS sequence"/>
</dbReference>
<evidence type="ECO:0000313" key="1">
    <source>
        <dbReference type="EMBL" id="PHV71679.1"/>
    </source>
</evidence>
<accession>A0AC61DEU1</accession>
<sequence>MYTLALFDLDGTLLNTLEDLADATNVALREHGFKEHPIEAYKTYVGNGVYKLVERALPPESRQEEIILKVKASFDAYYGIHSQDKTKPYEGILPLLKKLKENEVSCAVITNKPHAYAVELVNDVFGDLIACTYGQRQGIPTKPDPTGVLDCIEYLKIPKNQCVYIGDSNVDIETAARAELPSIGVLWGFRTKKELLEAGAKALVASPKELERHILE</sequence>
<protein>
    <submittedName>
        <fullName evidence="1">Phosphoglycolate phosphatase</fullName>
    </submittedName>
</protein>
<organism evidence="1 2">
    <name type="scientific">Sporanaerobium hydrogeniformans</name>
    <dbReference type="NCBI Taxonomy" id="3072179"/>
    <lineage>
        <taxon>Bacteria</taxon>
        <taxon>Bacillati</taxon>
        <taxon>Bacillota</taxon>
        <taxon>Clostridia</taxon>
        <taxon>Lachnospirales</taxon>
        <taxon>Lachnospiraceae</taxon>
        <taxon>Sporanaerobium</taxon>
    </lineage>
</organism>
<comment type="caution">
    <text evidence="1">The sequence shown here is derived from an EMBL/GenBank/DDBJ whole genome shotgun (WGS) entry which is preliminary data.</text>
</comment>
<reference evidence="1" key="1">
    <citation type="submission" date="2017-10" db="EMBL/GenBank/DDBJ databases">
        <title>Genome sequence of cellulolytic Lachnospiraceae bacterium XHS1971 isolated from hotspring sediment.</title>
        <authorList>
            <person name="Vasudevan G."/>
            <person name="Joshi A.J."/>
            <person name="Hivarkar S."/>
            <person name="Lanjekar V.B."/>
            <person name="Dhakephalkar P.K."/>
            <person name="Dagar S."/>
        </authorList>
    </citation>
    <scope>NUCLEOTIDE SEQUENCE</scope>
    <source>
        <strain evidence="1">XHS1971</strain>
    </source>
</reference>
<dbReference type="EMBL" id="PEDL01000002">
    <property type="protein sequence ID" value="PHV71679.1"/>
    <property type="molecule type" value="Genomic_DNA"/>
</dbReference>
<proteinExistence type="predicted"/>
<keyword evidence="2" id="KW-1185">Reference proteome</keyword>
<gene>
    <name evidence="1" type="ORF">CS063_03710</name>
</gene>
<evidence type="ECO:0000313" key="2">
    <source>
        <dbReference type="Proteomes" id="UP000224460"/>
    </source>
</evidence>
<name>A0AC61DEU1_9FIRM</name>